<dbReference type="Proteomes" id="UP000006502">
    <property type="component" value="Chromosome"/>
</dbReference>
<proteinExistence type="predicted"/>
<dbReference type="KEGG" id="mhl:MHLP_02320"/>
<dbReference type="EMBL" id="CP003731">
    <property type="protein sequence ID" value="AFO52044.1"/>
    <property type="molecule type" value="Genomic_DNA"/>
</dbReference>
<name>I7CJL0_MYCHA</name>
<dbReference type="AlphaFoldDB" id="I7CJL0"/>
<organism evidence="1 2">
    <name type="scientific">Mycoplasma haematolamae (strain Purdue)</name>
    <dbReference type="NCBI Taxonomy" id="1212765"/>
    <lineage>
        <taxon>Bacteria</taxon>
        <taxon>Bacillati</taxon>
        <taxon>Mycoplasmatota</taxon>
        <taxon>Mollicutes</taxon>
        <taxon>Mycoplasmataceae</taxon>
        <taxon>Mycoplasma</taxon>
    </lineage>
</organism>
<reference evidence="1 2" key="1">
    <citation type="journal article" date="2012" name="J. Bacteriol.">
        <title>Genome Sequence of "Candidatus Mycoplasma haemolamae" Strain Purdue, a Red Blood Cell Pathogen of Alpacas (Vicugna pacos) and Llamas (Lama glama).</title>
        <authorList>
            <person name="Guimaraes A.M."/>
            <person name="Toth B."/>
            <person name="Santos A.P."/>
            <person name="do Nascimento N.C."/>
            <person name="Kritchevsky J.E."/>
            <person name="Messick J.B."/>
        </authorList>
    </citation>
    <scope>NUCLEOTIDE SEQUENCE [LARGE SCALE GENOMIC DNA]</scope>
    <source>
        <strain evidence="1 2">Purdue</strain>
    </source>
</reference>
<evidence type="ECO:0000313" key="1">
    <source>
        <dbReference type="EMBL" id="AFO52044.1"/>
    </source>
</evidence>
<reference evidence="2" key="2">
    <citation type="submission" date="2012-07" db="EMBL/GenBank/DDBJ databases">
        <title>Complete genome sequence of 'Candidatus Mycoplasma haemolamae'.</title>
        <authorList>
            <person name="Guimaraes A.M.S."/>
            <person name="Toth B."/>
            <person name="Santos A.P."/>
            <person name="Nascimento N.C."/>
            <person name="Sojka J.E."/>
            <person name="Messick J.B."/>
        </authorList>
    </citation>
    <scope>NUCLEOTIDE SEQUENCE [LARGE SCALE GENOMIC DNA]</scope>
    <source>
        <strain evidence="2">Purdue</strain>
    </source>
</reference>
<gene>
    <name evidence="1" type="ordered locus">MHLP_02320</name>
</gene>
<protein>
    <submittedName>
        <fullName evidence="1">Uncharacterized protein</fullName>
    </submittedName>
</protein>
<sequence length="77" mass="9087">MLNKRRLKPKALDPGKLNFNQTPIENFTSKDQAGDVLLFLYKDILLMFGEFLRRGRCILKNEIKITLHEGMFLIYKE</sequence>
<dbReference type="STRING" id="1212765.MHLP_02320"/>
<accession>I7CJL0</accession>
<keyword evidence="2" id="KW-1185">Reference proteome</keyword>
<evidence type="ECO:0000313" key="2">
    <source>
        <dbReference type="Proteomes" id="UP000006502"/>
    </source>
</evidence>
<dbReference type="HOGENOM" id="CLU_2634280_0_0_14"/>